<evidence type="ECO:0000256" key="4">
    <source>
        <dbReference type="ARBA" id="ARBA00022827"/>
    </source>
</evidence>
<dbReference type="FunFam" id="2.40.110.10:FF:000011">
    <property type="entry name" value="Acyl-CoA dehydrogenase FadE34"/>
    <property type="match status" value="1"/>
</dbReference>
<dbReference type="InterPro" id="IPR037069">
    <property type="entry name" value="AcylCoA_DH/ox_N_sf"/>
</dbReference>
<protein>
    <submittedName>
        <fullName evidence="10">Acyl-CoA dehydrogenase</fullName>
    </submittedName>
</protein>
<dbReference type="AlphaFoldDB" id="A0A511D8U3"/>
<evidence type="ECO:0000313" key="10">
    <source>
        <dbReference type="EMBL" id="GEL21220.1"/>
    </source>
</evidence>
<evidence type="ECO:0000256" key="3">
    <source>
        <dbReference type="ARBA" id="ARBA00022630"/>
    </source>
</evidence>
<feature type="domain" description="Acyl-CoA dehydrogenase/oxidase N-terminal" evidence="9">
    <location>
        <begin position="6"/>
        <end position="122"/>
    </location>
</feature>
<organism evidence="10 11">
    <name type="scientific">Pseudonocardia sulfidoxydans NBRC 16205</name>
    <dbReference type="NCBI Taxonomy" id="1223511"/>
    <lineage>
        <taxon>Bacteria</taxon>
        <taxon>Bacillati</taxon>
        <taxon>Actinomycetota</taxon>
        <taxon>Actinomycetes</taxon>
        <taxon>Pseudonocardiales</taxon>
        <taxon>Pseudonocardiaceae</taxon>
        <taxon>Pseudonocardia</taxon>
    </lineage>
</organism>
<keyword evidence="3 6" id="KW-0285">Flavoprotein</keyword>
<dbReference type="Gene3D" id="1.20.140.10">
    <property type="entry name" value="Butyryl-CoA Dehydrogenase, subunit A, domain 3"/>
    <property type="match status" value="1"/>
</dbReference>
<dbReference type="InterPro" id="IPR036250">
    <property type="entry name" value="AcylCo_DH-like_C"/>
</dbReference>
<feature type="domain" description="Acyl-CoA dehydrogenase/oxidase C-terminal" evidence="7">
    <location>
        <begin position="234"/>
        <end position="387"/>
    </location>
</feature>
<evidence type="ECO:0000256" key="2">
    <source>
        <dbReference type="ARBA" id="ARBA00009347"/>
    </source>
</evidence>
<dbReference type="GO" id="GO:0005886">
    <property type="term" value="C:plasma membrane"/>
    <property type="evidence" value="ECO:0007669"/>
    <property type="project" value="TreeGrafter"/>
</dbReference>
<dbReference type="RefSeq" id="WP_147101666.1">
    <property type="nucleotide sequence ID" value="NZ_BJVJ01000001.1"/>
</dbReference>
<keyword evidence="11" id="KW-1185">Reference proteome</keyword>
<dbReference type="OrthoDB" id="5167280at2"/>
<dbReference type="Pfam" id="PF00441">
    <property type="entry name" value="Acyl-CoA_dh_1"/>
    <property type="match status" value="1"/>
</dbReference>
<comment type="similarity">
    <text evidence="2 6">Belongs to the acyl-CoA dehydrogenase family.</text>
</comment>
<evidence type="ECO:0000259" key="9">
    <source>
        <dbReference type="Pfam" id="PF02771"/>
    </source>
</evidence>
<dbReference type="InterPro" id="IPR009100">
    <property type="entry name" value="AcylCoA_DH/oxidase_NM_dom_sf"/>
</dbReference>
<evidence type="ECO:0000313" key="11">
    <source>
        <dbReference type="Proteomes" id="UP000321685"/>
    </source>
</evidence>
<feature type="domain" description="Acyl-CoA oxidase/dehydrogenase middle" evidence="8">
    <location>
        <begin position="130"/>
        <end position="220"/>
    </location>
</feature>
<dbReference type="InterPro" id="IPR052161">
    <property type="entry name" value="Mycobact_Acyl-CoA_DH"/>
</dbReference>
<gene>
    <name evidence="10" type="ORF">PSU4_01740</name>
</gene>
<evidence type="ECO:0000256" key="6">
    <source>
        <dbReference type="RuleBase" id="RU362125"/>
    </source>
</evidence>
<dbReference type="Pfam" id="PF02771">
    <property type="entry name" value="Acyl-CoA_dh_N"/>
    <property type="match status" value="1"/>
</dbReference>
<evidence type="ECO:0000256" key="5">
    <source>
        <dbReference type="ARBA" id="ARBA00023002"/>
    </source>
</evidence>
<sequence>MSDADLDAYRARARSWLEANLEPVGSPRPRATDVDPGFLAEERRRQRELCSAGYAGIAWPSTYGGQGLSSRHERVFNEEAEGFRTPDFGVLGQTTFGICVPTMLAHGSPELLARHVPHVVAGNSLWVQLFSEPDAGSDLAGVRTRATRSGDRWTVSGSKIWSSGAYFADHGLCLARTSWDVPKHRGLTWFAVPMDAPGVTIRRLRQITGASEFCQVFLDGVELTDADVVGEVDAGWSVARTMLATERGGGSRGAADAAHPADALAPDLVALADGVGRRDDPQVRDLVARAHVADVVMAELRSRVIALSRAGVADPGSLAAYVKLAHGTVTPERARIGLQIAGAAALSWPEGSAAEAATAHAFLAGRSQSIAGGTNEMMRNVIGERLLGLPREHSVDTDVPFAEVIRRTGATPAPGQGPSGECAR</sequence>
<dbReference type="GO" id="GO:0016627">
    <property type="term" value="F:oxidoreductase activity, acting on the CH-CH group of donors"/>
    <property type="evidence" value="ECO:0007669"/>
    <property type="project" value="InterPro"/>
</dbReference>
<dbReference type="PANTHER" id="PTHR43292">
    <property type="entry name" value="ACYL-COA DEHYDROGENASE"/>
    <property type="match status" value="1"/>
</dbReference>
<dbReference type="InterPro" id="IPR009075">
    <property type="entry name" value="AcylCo_DH/oxidase_C"/>
</dbReference>
<evidence type="ECO:0000259" key="7">
    <source>
        <dbReference type="Pfam" id="PF00441"/>
    </source>
</evidence>
<accession>A0A511D8U3</accession>
<keyword evidence="5 6" id="KW-0560">Oxidoreductase</keyword>
<dbReference type="Proteomes" id="UP000321685">
    <property type="component" value="Unassembled WGS sequence"/>
</dbReference>
<evidence type="ECO:0000259" key="8">
    <source>
        <dbReference type="Pfam" id="PF02770"/>
    </source>
</evidence>
<dbReference type="PANTHER" id="PTHR43292:SF3">
    <property type="entry name" value="ACYL-COA DEHYDROGENASE FADE29"/>
    <property type="match status" value="1"/>
</dbReference>
<keyword evidence="4 6" id="KW-0274">FAD</keyword>
<proteinExistence type="inferred from homology"/>
<dbReference type="SUPFAM" id="SSF47203">
    <property type="entry name" value="Acyl-CoA dehydrogenase C-terminal domain-like"/>
    <property type="match status" value="1"/>
</dbReference>
<dbReference type="EMBL" id="BJVJ01000001">
    <property type="protein sequence ID" value="GEL21220.1"/>
    <property type="molecule type" value="Genomic_DNA"/>
</dbReference>
<dbReference type="Gene3D" id="2.40.110.10">
    <property type="entry name" value="Butyryl-CoA Dehydrogenase, subunit A, domain 2"/>
    <property type="match status" value="1"/>
</dbReference>
<dbReference type="Gene3D" id="1.10.540.10">
    <property type="entry name" value="Acyl-CoA dehydrogenase/oxidase, N-terminal domain"/>
    <property type="match status" value="1"/>
</dbReference>
<evidence type="ECO:0000256" key="1">
    <source>
        <dbReference type="ARBA" id="ARBA00001974"/>
    </source>
</evidence>
<comment type="caution">
    <text evidence="10">The sequence shown here is derived from an EMBL/GenBank/DDBJ whole genome shotgun (WGS) entry which is preliminary data.</text>
</comment>
<dbReference type="Pfam" id="PF02770">
    <property type="entry name" value="Acyl-CoA_dh_M"/>
    <property type="match status" value="1"/>
</dbReference>
<dbReference type="SUPFAM" id="SSF56645">
    <property type="entry name" value="Acyl-CoA dehydrogenase NM domain-like"/>
    <property type="match status" value="1"/>
</dbReference>
<dbReference type="InterPro" id="IPR013786">
    <property type="entry name" value="AcylCoA_DH/ox_N"/>
</dbReference>
<comment type="cofactor">
    <cofactor evidence="1 6">
        <name>FAD</name>
        <dbReference type="ChEBI" id="CHEBI:57692"/>
    </cofactor>
</comment>
<dbReference type="InterPro" id="IPR006091">
    <property type="entry name" value="Acyl-CoA_Oxase/DH_mid-dom"/>
</dbReference>
<dbReference type="GO" id="GO:0050660">
    <property type="term" value="F:flavin adenine dinucleotide binding"/>
    <property type="evidence" value="ECO:0007669"/>
    <property type="project" value="InterPro"/>
</dbReference>
<dbReference type="InterPro" id="IPR046373">
    <property type="entry name" value="Acyl-CoA_Oxase/DH_mid-dom_sf"/>
</dbReference>
<name>A0A511D8U3_9PSEU</name>
<reference evidence="10 11" key="1">
    <citation type="submission" date="2019-07" db="EMBL/GenBank/DDBJ databases">
        <title>Whole genome shotgun sequence of Pseudonocardia sulfidoxydans NBRC 16205.</title>
        <authorList>
            <person name="Hosoyama A."/>
            <person name="Uohara A."/>
            <person name="Ohji S."/>
            <person name="Ichikawa N."/>
        </authorList>
    </citation>
    <scope>NUCLEOTIDE SEQUENCE [LARGE SCALE GENOMIC DNA]</scope>
    <source>
        <strain evidence="10 11">NBRC 16205</strain>
    </source>
</reference>